<feature type="transmembrane region" description="Helical" evidence="2">
    <location>
        <begin position="75"/>
        <end position="96"/>
    </location>
</feature>
<proteinExistence type="predicted"/>
<keyword evidence="2" id="KW-1133">Transmembrane helix</keyword>
<dbReference type="AlphaFoldDB" id="A0A915CY89"/>
<feature type="region of interest" description="Disordered" evidence="1">
    <location>
        <begin position="1"/>
        <end position="48"/>
    </location>
</feature>
<reference evidence="4" key="1">
    <citation type="submission" date="2022-11" db="UniProtKB">
        <authorList>
            <consortium name="WormBaseParasite"/>
        </authorList>
    </citation>
    <scope>IDENTIFICATION</scope>
</reference>
<organism evidence="3 4">
    <name type="scientific">Ditylenchus dipsaci</name>
    <dbReference type="NCBI Taxonomy" id="166011"/>
    <lineage>
        <taxon>Eukaryota</taxon>
        <taxon>Metazoa</taxon>
        <taxon>Ecdysozoa</taxon>
        <taxon>Nematoda</taxon>
        <taxon>Chromadorea</taxon>
        <taxon>Rhabditida</taxon>
        <taxon>Tylenchina</taxon>
        <taxon>Tylenchomorpha</taxon>
        <taxon>Sphaerularioidea</taxon>
        <taxon>Anguinidae</taxon>
        <taxon>Anguininae</taxon>
        <taxon>Ditylenchus</taxon>
    </lineage>
</organism>
<dbReference type="Proteomes" id="UP000887574">
    <property type="component" value="Unplaced"/>
</dbReference>
<keyword evidence="2" id="KW-0472">Membrane</keyword>
<evidence type="ECO:0000313" key="3">
    <source>
        <dbReference type="Proteomes" id="UP000887574"/>
    </source>
</evidence>
<evidence type="ECO:0000313" key="4">
    <source>
        <dbReference type="WBParaSite" id="jg13421"/>
    </source>
</evidence>
<keyword evidence="2" id="KW-0812">Transmembrane</keyword>
<accession>A0A915CY89</accession>
<sequence>MSGLGRGEDTTNIIEEDRKRKASADANSENNAPAAPVSTLSDDSPSHGHQADLLHQLIVAAVNLPDLLVAPLSRLTVVGFVGLTLLVLAVFSVVFVELCFKVFASVAALVLGFPPPNGSSGYNTVPWCGCQ</sequence>
<dbReference type="WBParaSite" id="jg13421">
    <property type="protein sequence ID" value="jg13421"/>
    <property type="gene ID" value="jg13421"/>
</dbReference>
<evidence type="ECO:0000256" key="2">
    <source>
        <dbReference type="SAM" id="Phobius"/>
    </source>
</evidence>
<keyword evidence="3" id="KW-1185">Reference proteome</keyword>
<protein>
    <submittedName>
        <fullName evidence="4">Transmembrane protein</fullName>
    </submittedName>
</protein>
<evidence type="ECO:0000256" key="1">
    <source>
        <dbReference type="SAM" id="MobiDB-lite"/>
    </source>
</evidence>
<name>A0A915CY89_9BILA</name>